<dbReference type="Proteomes" id="UP000054248">
    <property type="component" value="Unassembled WGS sequence"/>
</dbReference>
<dbReference type="EMBL" id="KN823721">
    <property type="protein sequence ID" value="KIO15991.1"/>
    <property type="molecule type" value="Genomic_DNA"/>
</dbReference>
<gene>
    <name evidence="4" type="ORF">M407DRAFT_197682</name>
</gene>
<evidence type="ECO:0000313" key="5">
    <source>
        <dbReference type="Proteomes" id="UP000054248"/>
    </source>
</evidence>
<feature type="non-terminal residue" evidence="4">
    <location>
        <position position="369"/>
    </location>
</feature>
<dbReference type="AlphaFoldDB" id="A0A0C3Q0R7"/>
<dbReference type="InterPro" id="IPR037505">
    <property type="entry name" value="pH-resp_palC"/>
</dbReference>
<dbReference type="InterPro" id="IPR004328">
    <property type="entry name" value="BRO1_dom"/>
</dbReference>
<dbReference type="InterPro" id="IPR038499">
    <property type="entry name" value="BRO1_sf"/>
</dbReference>
<dbReference type="SMART" id="SM01041">
    <property type="entry name" value="BRO1"/>
    <property type="match status" value="1"/>
</dbReference>
<keyword evidence="5" id="KW-1185">Reference proteome</keyword>
<dbReference type="STRING" id="1051891.A0A0C3Q0R7"/>
<accession>A0A0C3Q0R7</accession>
<organism evidence="4 5">
    <name type="scientific">Tulasnella calospora MUT 4182</name>
    <dbReference type="NCBI Taxonomy" id="1051891"/>
    <lineage>
        <taxon>Eukaryota</taxon>
        <taxon>Fungi</taxon>
        <taxon>Dikarya</taxon>
        <taxon>Basidiomycota</taxon>
        <taxon>Agaricomycotina</taxon>
        <taxon>Agaricomycetes</taxon>
        <taxon>Cantharellales</taxon>
        <taxon>Tulasnellaceae</taxon>
        <taxon>Tulasnella</taxon>
    </lineage>
</organism>
<dbReference type="HOGENOM" id="CLU_027723_0_0_1"/>
<dbReference type="PANTHER" id="PTHR40463">
    <property type="entry name" value="PH-RESPONSE REGULATOR PROTEIN PALC"/>
    <property type="match status" value="1"/>
</dbReference>
<evidence type="ECO:0000313" key="4">
    <source>
        <dbReference type="EMBL" id="KIO15991.1"/>
    </source>
</evidence>
<dbReference type="OrthoDB" id="10266451at2759"/>
<protein>
    <recommendedName>
        <fullName evidence="2">pH-response regulator protein palC</fullName>
    </recommendedName>
</protein>
<dbReference type="Pfam" id="PF03097">
    <property type="entry name" value="BRO1"/>
    <property type="match status" value="1"/>
</dbReference>
<dbReference type="PROSITE" id="PS51180">
    <property type="entry name" value="BRO1"/>
    <property type="match status" value="1"/>
</dbReference>
<evidence type="ECO:0000259" key="3">
    <source>
        <dbReference type="PROSITE" id="PS51180"/>
    </source>
</evidence>
<reference evidence="5" key="2">
    <citation type="submission" date="2015-01" db="EMBL/GenBank/DDBJ databases">
        <title>Evolutionary Origins and Diversification of the Mycorrhizal Mutualists.</title>
        <authorList>
            <consortium name="DOE Joint Genome Institute"/>
            <consortium name="Mycorrhizal Genomics Consortium"/>
            <person name="Kohler A."/>
            <person name="Kuo A."/>
            <person name="Nagy L.G."/>
            <person name="Floudas D."/>
            <person name="Copeland A."/>
            <person name="Barry K.W."/>
            <person name="Cichocki N."/>
            <person name="Veneault-Fourrey C."/>
            <person name="LaButti K."/>
            <person name="Lindquist E.A."/>
            <person name="Lipzen A."/>
            <person name="Lundell T."/>
            <person name="Morin E."/>
            <person name="Murat C."/>
            <person name="Riley R."/>
            <person name="Ohm R."/>
            <person name="Sun H."/>
            <person name="Tunlid A."/>
            <person name="Henrissat B."/>
            <person name="Grigoriev I.V."/>
            <person name="Hibbett D.S."/>
            <person name="Martin F."/>
        </authorList>
    </citation>
    <scope>NUCLEOTIDE SEQUENCE [LARGE SCALE GENOMIC DNA]</scope>
    <source>
        <strain evidence="5">MUT 4182</strain>
    </source>
</reference>
<name>A0A0C3Q0R7_9AGAM</name>
<dbReference type="GO" id="GO:0071467">
    <property type="term" value="P:cellular response to pH"/>
    <property type="evidence" value="ECO:0007669"/>
    <property type="project" value="InterPro"/>
</dbReference>
<dbReference type="Gene3D" id="1.25.40.280">
    <property type="entry name" value="alix/aip1 like domains"/>
    <property type="match status" value="1"/>
</dbReference>
<evidence type="ECO:0000256" key="1">
    <source>
        <dbReference type="ARBA" id="ARBA00010997"/>
    </source>
</evidence>
<dbReference type="PANTHER" id="PTHR40463:SF1">
    <property type="entry name" value="PH-RESPONSE REGULATOR PROTEIN PALC"/>
    <property type="match status" value="1"/>
</dbReference>
<proteinExistence type="inferred from homology"/>
<sequence length="369" mass="39861">MAPYQYELPTTGAISFTDICIDGTGSYTVALVEATTARANLRSILKEHKHGAGEKDYLRIIKTADGYLPHIYSIIACVTAGELSLRASPVFSWRSTLSSRGFATPSSRTDVPSLYADLAFTLLTLAYAYSNLSSVTLAAIGQYELERTISDAERKAKDEKLNFAANLLARASGVYEHLAEKVLPEWDKAIGATKTERPPELAKVVVTALAKMAVADANQLAIRKLMTRSAYDSTLTPGPPLPKSHPPTSLLGKLYINASSLYTSALSLVNAASPTSNDSKEVNANLRHYLSDESTFCSAMSHRWFGVDAGEAPGRCGEGVAFLAWSKSELESLKESKLKLSVGGKVNKEEKAAKKDRLADELDSAKVFL</sequence>
<feature type="domain" description="BRO1" evidence="3">
    <location>
        <begin position="2"/>
        <end position="369"/>
    </location>
</feature>
<evidence type="ECO:0000256" key="2">
    <source>
        <dbReference type="ARBA" id="ARBA00022193"/>
    </source>
</evidence>
<reference evidence="4 5" key="1">
    <citation type="submission" date="2014-04" db="EMBL/GenBank/DDBJ databases">
        <authorList>
            <consortium name="DOE Joint Genome Institute"/>
            <person name="Kuo A."/>
            <person name="Girlanda M."/>
            <person name="Perotto S."/>
            <person name="Kohler A."/>
            <person name="Nagy L.G."/>
            <person name="Floudas D."/>
            <person name="Copeland A."/>
            <person name="Barry K.W."/>
            <person name="Cichocki N."/>
            <person name="Veneault-Fourrey C."/>
            <person name="LaButti K."/>
            <person name="Lindquist E.A."/>
            <person name="Lipzen A."/>
            <person name="Lundell T."/>
            <person name="Morin E."/>
            <person name="Murat C."/>
            <person name="Sun H."/>
            <person name="Tunlid A."/>
            <person name="Henrissat B."/>
            <person name="Grigoriev I.V."/>
            <person name="Hibbett D.S."/>
            <person name="Martin F."/>
            <person name="Nordberg H.P."/>
            <person name="Cantor M.N."/>
            <person name="Hua S.X."/>
        </authorList>
    </citation>
    <scope>NUCLEOTIDE SEQUENCE [LARGE SCALE GENOMIC DNA]</scope>
    <source>
        <strain evidence="4 5">MUT 4182</strain>
    </source>
</reference>
<comment type="similarity">
    <text evidence="1">Belongs to the palC family.</text>
</comment>
<dbReference type="GO" id="GO:0005886">
    <property type="term" value="C:plasma membrane"/>
    <property type="evidence" value="ECO:0007669"/>
    <property type="project" value="TreeGrafter"/>
</dbReference>